<reference evidence="3" key="1">
    <citation type="submission" date="2017-02" db="UniProtKB">
        <authorList>
            <consortium name="WormBaseParasite"/>
        </authorList>
    </citation>
    <scope>IDENTIFICATION</scope>
</reference>
<sequence>MARAHPDILPDRPIRPRLQDHPDARFRPRSCRRSTETPGRLRRRGGGAEVRLVRPAQRRRSPRRGLGNLRPRPRGPQSGGGGLGPVGAHRPAAGRRPLAGSGPRERTAARLCGAGRGKGGGPGRHRLRPGGTGRSGSVGARSGHRRRRPGSARPPRQPEGRATATGPGRA</sequence>
<feature type="compositionally biased region" description="Basic and acidic residues" evidence="1">
    <location>
        <begin position="1"/>
        <end position="26"/>
    </location>
</feature>
<evidence type="ECO:0000313" key="3">
    <source>
        <dbReference type="WBParaSite" id="PTRK_0001266900.1"/>
    </source>
</evidence>
<dbReference type="Proteomes" id="UP000038045">
    <property type="component" value="Unplaced"/>
</dbReference>
<dbReference type="WBParaSite" id="PTRK_0001266900.1">
    <property type="protein sequence ID" value="PTRK_0001266900.1"/>
    <property type="gene ID" value="PTRK_0001266900"/>
</dbReference>
<evidence type="ECO:0000256" key="1">
    <source>
        <dbReference type="SAM" id="MobiDB-lite"/>
    </source>
</evidence>
<organism evidence="2 3">
    <name type="scientific">Parastrongyloides trichosuri</name>
    <name type="common">Possum-specific nematode worm</name>
    <dbReference type="NCBI Taxonomy" id="131310"/>
    <lineage>
        <taxon>Eukaryota</taxon>
        <taxon>Metazoa</taxon>
        <taxon>Ecdysozoa</taxon>
        <taxon>Nematoda</taxon>
        <taxon>Chromadorea</taxon>
        <taxon>Rhabditida</taxon>
        <taxon>Tylenchina</taxon>
        <taxon>Panagrolaimomorpha</taxon>
        <taxon>Strongyloidoidea</taxon>
        <taxon>Strongyloididae</taxon>
        <taxon>Parastrongyloides</taxon>
    </lineage>
</organism>
<feature type="region of interest" description="Disordered" evidence="1">
    <location>
        <begin position="1"/>
        <end position="170"/>
    </location>
</feature>
<accession>A0A0N4ZVQ6</accession>
<proteinExistence type="predicted"/>
<evidence type="ECO:0000313" key="2">
    <source>
        <dbReference type="Proteomes" id="UP000038045"/>
    </source>
</evidence>
<keyword evidence="2" id="KW-1185">Reference proteome</keyword>
<protein>
    <submittedName>
        <fullName evidence="3">LigA</fullName>
    </submittedName>
</protein>
<dbReference type="AlphaFoldDB" id="A0A0N4ZVQ6"/>
<name>A0A0N4ZVQ6_PARTI</name>